<dbReference type="GO" id="GO:0005737">
    <property type="term" value="C:cytoplasm"/>
    <property type="evidence" value="ECO:0007669"/>
    <property type="project" value="TreeGrafter"/>
</dbReference>
<accession>A0A8X6QM22</accession>
<keyword evidence="7" id="KW-1185">Reference proteome</keyword>
<sequence>MNEKNDNLENLSKEELISIIRSLKTDSVKKCNKSAKNEEKSAFDFKKYKKRHIALKFLYLGWDYCGFAVQMHTEKTIETQLFKALKKTKLLESRETSNYHRCGRTDKGVSAFSQVISLDLRSNLIEGKGIITPDDFTENLYKNSVSDKEIDYPSILNRVLPDEIKVIAWAPVEKTFSARFDCKKRTYKYWFPIGNLDTKRMQEAGSKLIGEHDYRNICKMDVGNGVVNYVRKIFDVDIKELTSSDERSYQMAELTVVGQAFLWHQIRCIVSLLFLIGQGKEDCNVIEQLLDVQNCPRKPQYDIASEIPLVLFDCLYEDVDWIYNEESLKFVTKQLQNMWTNHAVKTTIIRKMLNELENMCSLKDVILNQTECLIPGVRPRHYKRLLERPCCESLEERIDHYNKKQKKNEKG</sequence>
<dbReference type="FunFam" id="3.30.70.580:FF:000007">
    <property type="entry name" value="tRNA pseudouridine synthase"/>
    <property type="match status" value="1"/>
</dbReference>
<name>A0A8X6QM22_NEPPI</name>
<keyword evidence="2" id="KW-0819">tRNA processing</keyword>
<evidence type="ECO:0000313" key="6">
    <source>
        <dbReference type="EMBL" id="GFU33886.1"/>
    </source>
</evidence>
<evidence type="ECO:0000256" key="3">
    <source>
        <dbReference type="ARBA" id="ARBA00023235"/>
    </source>
</evidence>
<dbReference type="GO" id="GO:0003723">
    <property type="term" value="F:RNA binding"/>
    <property type="evidence" value="ECO:0007669"/>
    <property type="project" value="InterPro"/>
</dbReference>
<dbReference type="InterPro" id="IPR041707">
    <property type="entry name" value="Pus3-like"/>
</dbReference>
<proteinExistence type="inferred from homology"/>
<evidence type="ECO:0000256" key="2">
    <source>
        <dbReference type="ARBA" id="ARBA00022694"/>
    </source>
</evidence>
<dbReference type="GO" id="GO:0031119">
    <property type="term" value="P:tRNA pseudouridine synthesis"/>
    <property type="evidence" value="ECO:0007669"/>
    <property type="project" value="TreeGrafter"/>
</dbReference>
<evidence type="ECO:0000256" key="1">
    <source>
        <dbReference type="ARBA" id="ARBA00009375"/>
    </source>
</evidence>
<evidence type="ECO:0000259" key="4">
    <source>
        <dbReference type="Pfam" id="PF01416"/>
    </source>
</evidence>
<keyword evidence="3" id="KW-0413">Isomerase</keyword>
<dbReference type="GO" id="GO:1990481">
    <property type="term" value="P:mRNA pseudouridine synthesis"/>
    <property type="evidence" value="ECO:0007669"/>
    <property type="project" value="TreeGrafter"/>
</dbReference>
<dbReference type="EMBL" id="BMAW01034146">
    <property type="protein sequence ID" value="GFU33886.1"/>
    <property type="molecule type" value="Genomic_DNA"/>
</dbReference>
<dbReference type="InterPro" id="IPR020095">
    <property type="entry name" value="PsdUridine_synth_TruA_C"/>
</dbReference>
<dbReference type="Proteomes" id="UP000887013">
    <property type="component" value="Unassembled WGS sequence"/>
</dbReference>
<reference evidence="6" key="1">
    <citation type="submission" date="2020-08" db="EMBL/GenBank/DDBJ databases">
        <title>Multicomponent nature underlies the extraordinary mechanical properties of spider dragline silk.</title>
        <authorList>
            <person name="Kono N."/>
            <person name="Nakamura H."/>
            <person name="Mori M."/>
            <person name="Yoshida Y."/>
            <person name="Ohtoshi R."/>
            <person name="Malay A.D."/>
            <person name="Moran D.A.P."/>
            <person name="Tomita M."/>
            <person name="Numata K."/>
            <person name="Arakawa K."/>
        </authorList>
    </citation>
    <scope>NUCLEOTIDE SEQUENCE</scope>
</reference>
<dbReference type="PANTHER" id="PTHR11142">
    <property type="entry name" value="PSEUDOURIDYLATE SYNTHASE"/>
    <property type="match status" value="1"/>
</dbReference>
<protein>
    <recommendedName>
        <fullName evidence="4">Pseudouridine synthase I TruA alpha/beta domain-containing protein</fullName>
    </recommendedName>
</protein>
<dbReference type="PANTHER" id="PTHR11142:SF5">
    <property type="entry name" value="TRNA PSEUDOURIDINE(38_39) SYNTHASE"/>
    <property type="match status" value="1"/>
</dbReference>
<dbReference type="GO" id="GO:0009982">
    <property type="term" value="F:pseudouridine synthase activity"/>
    <property type="evidence" value="ECO:0007669"/>
    <property type="project" value="InterPro"/>
</dbReference>
<comment type="caution">
    <text evidence="6">The sequence shown here is derived from an EMBL/GenBank/DDBJ whole genome shotgun (WGS) entry which is preliminary data.</text>
</comment>
<organism evidence="6 7">
    <name type="scientific">Nephila pilipes</name>
    <name type="common">Giant wood spider</name>
    <name type="synonym">Nephila maculata</name>
    <dbReference type="NCBI Taxonomy" id="299642"/>
    <lineage>
        <taxon>Eukaryota</taxon>
        <taxon>Metazoa</taxon>
        <taxon>Ecdysozoa</taxon>
        <taxon>Arthropoda</taxon>
        <taxon>Chelicerata</taxon>
        <taxon>Arachnida</taxon>
        <taxon>Araneae</taxon>
        <taxon>Araneomorphae</taxon>
        <taxon>Entelegynae</taxon>
        <taxon>Araneoidea</taxon>
        <taxon>Nephilidae</taxon>
        <taxon>Nephila</taxon>
    </lineage>
</organism>
<dbReference type="GO" id="GO:0005634">
    <property type="term" value="C:nucleus"/>
    <property type="evidence" value="ECO:0007669"/>
    <property type="project" value="TreeGrafter"/>
</dbReference>
<dbReference type="Gene3D" id="3.30.70.580">
    <property type="entry name" value="Pseudouridine synthase I, catalytic domain, N-terminal subdomain"/>
    <property type="match status" value="1"/>
</dbReference>
<dbReference type="CDD" id="cd02569">
    <property type="entry name" value="PseudoU_synth_ScPus3"/>
    <property type="match status" value="1"/>
</dbReference>
<evidence type="ECO:0000313" key="7">
    <source>
        <dbReference type="Proteomes" id="UP000887013"/>
    </source>
</evidence>
<dbReference type="EMBL" id="BMAW01099477">
    <property type="protein sequence ID" value="GFS90266.1"/>
    <property type="molecule type" value="Genomic_DNA"/>
</dbReference>
<dbReference type="InterPro" id="IPR020097">
    <property type="entry name" value="PsdUridine_synth_TruA_a/b_dom"/>
</dbReference>
<dbReference type="HAMAP" id="MF_00171">
    <property type="entry name" value="TruA"/>
    <property type="match status" value="1"/>
</dbReference>
<gene>
    <name evidence="6" type="primary">PUS3</name>
    <name evidence="5" type="ORF">NPIL_393681</name>
    <name evidence="6" type="ORF">NPIL_43001</name>
</gene>
<comment type="similarity">
    <text evidence="1">Belongs to the tRNA pseudouridine synthase TruA family.</text>
</comment>
<dbReference type="SUPFAM" id="SSF55120">
    <property type="entry name" value="Pseudouridine synthase"/>
    <property type="match status" value="1"/>
</dbReference>
<dbReference type="InterPro" id="IPR001406">
    <property type="entry name" value="PsdUridine_synth_TruA"/>
</dbReference>
<dbReference type="Gene3D" id="3.30.70.660">
    <property type="entry name" value="Pseudouridine synthase I, catalytic domain, C-terminal subdomain"/>
    <property type="match status" value="1"/>
</dbReference>
<dbReference type="Pfam" id="PF01416">
    <property type="entry name" value="PseudoU_synth_1"/>
    <property type="match status" value="1"/>
</dbReference>
<dbReference type="InterPro" id="IPR020103">
    <property type="entry name" value="PsdUridine_synth_cat_dom_sf"/>
</dbReference>
<feature type="domain" description="Pseudouridine synthase I TruA alpha/beta" evidence="4">
    <location>
        <begin position="206"/>
        <end position="317"/>
    </location>
</feature>
<dbReference type="NCBIfam" id="TIGR00071">
    <property type="entry name" value="hisT_truA"/>
    <property type="match status" value="1"/>
</dbReference>
<dbReference type="AlphaFoldDB" id="A0A8X6QM22"/>
<evidence type="ECO:0000313" key="5">
    <source>
        <dbReference type="EMBL" id="GFS90266.1"/>
    </source>
</evidence>
<dbReference type="InterPro" id="IPR020094">
    <property type="entry name" value="TruA/RsuA/RluB/E/F_N"/>
</dbReference>
<dbReference type="OrthoDB" id="25767at2759"/>